<evidence type="ECO:0000256" key="12">
    <source>
        <dbReference type="SAM" id="SignalP"/>
    </source>
</evidence>
<dbReference type="CDD" id="cd12820">
    <property type="entry name" value="LbR_YadA-like"/>
    <property type="match status" value="1"/>
</dbReference>
<dbReference type="STRING" id="519441.Smon_1482"/>
<evidence type="ECO:0000256" key="1">
    <source>
        <dbReference type="ARBA" id="ARBA00004241"/>
    </source>
</evidence>
<keyword evidence="10" id="KW-0998">Cell outer membrane</keyword>
<feature type="domain" description="Trimeric autotransporter adhesin YadA-like head" evidence="14">
    <location>
        <begin position="126"/>
        <end position="151"/>
    </location>
</feature>
<dbReference type="EMBL" id="CP001779">
    <property type="protein sequence ID" value="ACZ01915.1"/>
    <property type="molecule type" value="Genomic_DNA"/>
</dbReference>
<keyword evidence="5" id="KW-1134">Transmembrane beta strand</keyword>
<dbReference type="GO" id="GO:0009279">
    <property type="term" value="C:cell outer membrane"/>
    <property type="evidence" value="ECO:0007669"/>
    <property type="project" value="UniProtKB-SubCell"/>
</dbReference>
<dbReference type="InterPro" id="IPR011049">
    <property type="entry name" value="Serralysin-like_metalloprot_C"/>
</dbReference>
<evidence type="ECO:0000259" key="14">
    <source>
        <dbReference type="Pfam" id="PF05658"/>
    </source>
</evidence>
<comment type="similarity">
    <text evidence="3">Belongs to the autotransporter-2 (AT-2) (TC 1.B.40) family.</text>
</comment>
<dbReference type="AlphaFoldDB" id="D1AW05"/>
<reference evidence="16 17" key="1">
    <citation type="journal article" date="2009" name="Stand. Genomic Sci.">
        <title>Complete genome sequence of Streptobacillus moniliformis type strain (9901T).</title>
        <authorList>
            <person name="Nolan M."/>
            <person name="Gronow S."/>
            <person name="Lapidus A."/>
            <person name="Ivanova N."/>
            <person name="Copeland A."/>
            <person name="Lucas S."/>
            <person name="Del Rio T.G."/>
            <person name="Chen F."/>
            <person name="Tice H."/>
            <person name="Pitluck S."/>
            <person name="Cheng J.F."/>
            <person name="Sims D."/>
            <person name="Meincke L."/>
            <person name="Bruce D."/>
            <person name="Goodwin L."/>
            <person name="Brettin T."/>
            <person name="Han C."/>
            <person name="Detter J.C."/>
            <person name="Ovchinikova G."/>
            <person name="Pati A."/>
            <person name="Mavromatis K."/>
            <person name="Mikhailova N."/>
            <person name="Chen A."/>
            <person name="Palaniappan K."/>
            <person name="Land M."/>
            <person name="Hauser L."/>
            <person name="Chang Y.J."/>
            <person name="Jeffries C.D."/>
            <person name="Rohde M."/>
            <person name="Sproer C."/>
            <person name="Goker M."/>
            <person name="Bristow J."/>
            <person name="Eisen J.A."/>
            <person name="Markowitz V."/>
            <person name="Hugenholtz P."/>
            <person name="Kyrpides N.C."/>
            <person name="Klenk H.P."/>
            <person name="Chain P."/>
        </authorList>
    </citation>
    <scope>NUCLEOTIDE SEQUENCE [LARGE SCALE GENOMIC DNA]</scope>
    <source>
        <strain evidence="17">ATCC 14647 / DSM 12112 / NCTC 10651 / 9901</strain>
    </source>
</reference>
<feature type="coiled-coil region" evidence="11">
    <location>
        <begin position="560"/>
        <end position="594"/>
    </location>
</feature>
<feature type="domain" description="Trimeric autotransporter adhesin YadA-like head" evidence="14">
    <location>
        <begin position="75"/>
        <end position="97"/>
    </location>
</feature>
<feature type="signal peptide" evidence="12">
    <location>
        <begin position="1"/>
        <end position="19"/>
    </location>
</feature>
<evidence type="ECO:0000256" key="7">
    <source>
        <dbReference type="ARBA" id="ARBA00022729"/>
    </source>
</evidence>
<dbReference type="Proteomes" id="UP000002072">
    <property type="component" value="Chromosome"/>
</dbReference>
<gene>
    <name evidence="16" type="ordered locus">Smon_1482</name>
</gene>
<protein>
    <submittedName>
        <fullName evidence="16">YadA domain protein</fullName>
    </submittedName>
</protein>
<keyword evidence="6" id="KW-0812">Transmembrane</keyword>
<keyword evidence="7 12" id="KW-0732">Signal</keyword>
<dbReference type="InterPro" id="IPR005594">
    <property type="entry name" value="YadA_C"/>
</dbReference>
<evidence type="ECO:0000256" key="6">
    <source>
        <dbReference type="ARBA" id="ARBA00022692"/>
    </source>
</evidence>
<feature type="domain" description="Trimeric autotransporter adhesin YadA-like head" evidence="14">
    <location>
        <begin position="153"/>
        <end position="179"/>
    </location>
</feature>
<feature type="domain" description="Trimeric autotransporter adhesin YadA-like C-terminal membrane anchor" evidence="13">
    <location>
        <begin position="479"/>
        <end position="534"/>
    </location>
</feature>
<evidence type="ECO:0000313" key="16">
    <source>
        <dbReference type="EMBL" id="ACZ01915.1"/>
    </source>
</evidence>
<evidence type="ECO:0000256" key="5">
    <source>
        <dbReference type="ARBA" id="ARBA00022452"/>
    </source>
</evidence>
<dbReference type="Pfam" id="PF03895">
    <property type="entry name" value="YadA_anchor"/>
    <property type="match status" value="1"/>
</dbReference>
<dbReference type="Gene3D" id="1.20.5.170">
    <property type="match status" value="1"/>
</dbReference>
<dbReference type="Pfam" id="PF05658">
    <property type="entry name" value="YadA_head"/>
    <property type="match status" value="4"/>
</dbReference>
<comment type="subcellular location">
    <subcellularLocation>
        <location evidence="2">Cell outer membrane</location>
    </subcellularLocation>
    <subcellularLocation>
        <location evidence="1">Cell surface</location>
    </subcellularLocation>
</comment>
<evidence type="ECO:0000256" key="8">
    <source>
        <dbReference type="ARBA" id="ARBA00022927"/>
    </source>
</evidence>
<keyword evidence="17" id="KW-1185">Reference proteome</keyword>
<dbReference type="GO" id="GO:0009986">
    <property type="term" value="C:cell surface"/>
    <property type="evidence" value="ECO:0007669"/>
    <property type="project" value="UniProtKB-SubCell"/>
</dbReference>
<evidence type="ECO:0000256" key="9">
    <source>
        <dbReference type="ARBA" id="ARBA00023136"/>
    </source>
</evidence>
<dbReference type="Gene3D" id="3.30.1300.30">
    <property type="entry name" value="GSPII I/J protein-like"/>
    <property type="match status" value="1"/>
</dbReference>
<dbReference type="GO" id="GO:0015031">
    <property type="term" value="P:protein transport"/>
    <property type="evidence" value="ECO:0007669"/>
    <property type="project" value="UniProtKB-KW"/>
</dbReference>
<evidence type="ECO:0000256" key="3">
    <source>
        <dbReference type="ARBA" id="ARBA00005848"/>
    </source>
</evidence>
<dbReference type="KEGG" id="smf:Smon_1482"/>
<feature type="domain" description="Trimeric autotransporter adhesin YadA-like head" evidence="14">
    <location>
        <begin position="36"/>
        <end position="62"/>
    </location>
</feature>
<keyword evidence="9" id="KW-0472">Membrane</keyword>
<keyword evidence="8" id="KW-0653">Protein transport</keyword>
<evidence type="ECO:0000259" key="13">
    <source>
        <dbReference type="Pfam" id="PF03895"/>
    </source>
</evidence>
<dbReference type="HOGENOM" id="CLU_454846_0_0_0"/>
<dbReference type="InterPro" id="IPR008640">
    <property type="entry name" value="Adhesin_Head_dom"/>
</dbReference>
<keyword evidence="11" id="KW-0175">Coiled coil</keyword>
<evidence type="ECO:0000313" key="17">
    <source>
        <dbReference type="Proteomes" id="UP000002072"/>
    </source>
</evidence>
<feature type="chain" id="PRO_5005669811" evidence="12">
    <location>
        <begin position="20"/>
        <end position="595"/>
    </location>
</feature>
<dbReference type="InterPro" id="IPR045584">
    <property type="entry name" value="Pilin-like"/>
</dbReference>
<sequence length="595" mass="61244">MKKNNLLVGLAFISIISYADTSSSSTNPTLGNGSKANGESSLALGINSNAEGKHDVAIGTNAQTNKGGNKGSNGGAVAIGSNSKADGDNAFAIGNGAIAEKSSSMSFGGKASGTGATNIGYSGESTGDSAVSIGYSAKSKESYATAIGGQSEASKTLSTAIGSASKAKNQSSTAIGASSEASYDNAIAIGASSKTDSKATQESSAKIGDFTYSGFSGEAGTDGHQVSVGAKDSERQIKNVASGKVSKDSTDAVNGSQLFSTSKALENLANSTKKILGGNSKITKTGDNIANIDMTNIGGTGKNNIDDAIKAAITEVKSENNSSIIVKSTTGANGNKVYTLDTKIDNKTILKDGSGNLNVNVGTIIKSENNGKIEYKTDDNEKIAKTGDVVNAVNGLGNNIISFGGDVGSTEKQTLNKTGGMKFNITGSKYITTKASGSEVNVDLSEKVKEDIEKGVSAHSGVASAVAMANLPQVSPLGGHRHNIAGSYGFFNGEHAFALGISGLNEKSNLVYRASGSLNTKGHISLGAGLGYQFDKLEARKKDILTLQRNGNINMLDEKVYEHELKIRSLEASNKELRKELEYLKEIIKNLNKNI</sequence>
<feature type="domain" description="Trimeric autotransporter adhesin YadA-like stalk" evidence="15">
    <location>
        <begin position="236"/>
        <end position="276"/>
    </location>
</feature>
<dbReference type="SUPFAM" id="SSF101967">
    <property type="entry name" value="Adhesin YadA, collagen-binding domain"/>
    <property type="match status" value="2"/>
</dbReference>
<evidence type="ECO:0000256" key="10">
    <source>
        <dbReference type="ARBA" id="ARBA00023237"/>
    </source>
</evidence>
<dbReference type="OrthoDB" id="95342at2"/>
<organism evidence="16 17">
    <name type="scientific">Streptobacillus moniliformis (strain ATCC 14647 / DSM 12112 / NCTC 10651 / 9901)</name>
    <dbReference type="NCBI Taxonomy" id="519441"/>
    <lineage>
        <taxon>Bacteria</taxon>
        <taxon>Fusobacteriati</taxon>
        <taxon>Fusobacteriota</taxon>
        <taxon>Fusobacteriia</taxon>
        <taxon>Fusobacteriales</taxon>
        <taxon>Leptotrichiaceae</taxon>
        <taxon>Streptobacillus</taxon>
    </lineage>
</organism>
<dbReference type="Gene3D" id="2.150.10.10">
    <property type="entry name" value="Serralysin-like metalloprotease, C-terminal"/>
    <property type="match status" value="2"/>
</dbReference>
<proteinExistence type="inferred from homology"/>
<keyword evidence="4" id="KW-0813">Transport</keyword>
<evidence type="ECO:0000256" key="2">
    <source>
        <dbReference type="ARBA" id="ARBA00004442"/>
    </source>
</evidence>
<dbReference type="SUPFAM" id="SSF54523">
    <property type="entry name" value="Pili subunits"/>
    <property type="match status" value="1"/>
</dbReference>
<evidence type="ECO:0000259" key="15">
    <source>
        <dbReference type="Pfam" id="PF05662"/>
    </source>
</evidence>
<dbReference type="eggNOG" id="COG5295">
    <property type="taxonomic scope" value="Bacteria"/>
</dbReference>
<name>D1AW05_STRM9</name>
<evidence type="ECO:0000256" key="11">
    <source>
        <dbReference type="SAM" id="Coils"/>
    </source>
</evidence>
<dbReference type="Pfam" id="PF05662">
    <property type="entry name" value="YadA_stalk"/>
    <property type="match status" value="1"/>
</dbReference>
<accession>D1AW05</accession>
<dbReference type="RefSeq" id="WP_012859461.1">
    <property type="nucleotide sequence ID" value="NC_013515.1"/>
</dbReference>
<evidence type="ECO:0000256" key="4">
    <source>
        <dbReference type="ARBA" id="ARBA00022448"/>
    </source>
</evidence>
<dbReference type="GeneID" id="29673249"/>
<dbReference type="InterPro" id="IPR008635">
    <property type="entry name" value="Coiled_stalk_dom"/>
</dbReference>